<dbReference type="EMBL" id="JAHLQI010000001">
    <property type="protein sequence ID" value="MBU5489407.1"/>
    <property type="molecule type" value="Genomic_DNA"/>
</dbReference>
<keyword evidence="3" id="KW-1185">Reference proteome</keyword>
<evidence type="ECO:0000256" key="1">
    <source>
        <dbReference type="RuleBase" id="RU361279"/>
    </source>
</evidence>
<comment type="caution">
    <text evidence="2">The sequence shown here is derived from an EMBL/GenBank/DDBJ whole genome shotgun (WGS) entry which is preliminary data.</text>
</comment>
<dbReference type="PANTHER" id="PTHR23407">
    <property type="entry name" value="ATPASE INHIBITOR/5-FORMYLTETRAHYDROFOLATE CYCLO-LIGASE"/>
    <property type="match status" value="1"/>
</dbReference>
<reference evidence="2 3" key="1">
    <citation type="submission" date="2021-06" db="EMBL/GenBank/DDBJ databases">
        <authorList>
            <person name="Sun Q."/>
            <person name="Li D."/>
        </authorList>
    </citation>
    <scope>NUCLEOTIDE SEQUENCE [LARGE SCALE GENOMIC DNA]</scope>
    <source>
        <strain evidence="2 3">MSJd-7</strain>
    </source>
</reference>
<dbReference type="PIRSF" id="PIRSF006806">
    <property type="entry name" value="FTHF_cligase"/>
    <property type="match status" value="1"/>
</dbReference>
<dbReference type="Pfam" id="PF01812">
    <property type="entry name" value="5-FTHF_cyc-lig"/>
    <property type="match status" value="1"/>
</dbReference>
<keyword evidence="1" id="KW-0547">Nucleotide-binding</keyword>
<name>A0ABS6ENZ2_9FIRM</name>
<organism evidence="2 3">
    <name type="scientific">Butyricicoccus intestinisimiae</name>
    <dbReference type="NCBI Taxonomy" id="2841509"/>
    <lineage>
        <taxon>Bacteria</taxon>
        <taxon>Bacillati</taxon>
        <taxon>Bacillota</taxon>
        <taxon>Clostridia</taxon>
        <taxon>Eubacteriales</taxon>
        <taxon>Butyricicoccaceae</taxon>
        <taxon>Butyricicoccus</taxon>
    </lineage>
</organism>
<dbReference type="RefSeq" id="WP_216469003.1">
    <property type="nucleotide sequence ID" value="NZ_JAHLQI010000001.1"/>
</dbReference>
<dbReference type="InterPro" id="IPR002698">
    <property type="entry name" value="FTHF_cligase"/>
</dbReference>
<dbReference type="GO" id="GO:0030272">
    <property type="term" value="F:5-formyltetrahydrofolate cyclo-ligase activity"/>
    <property type="evidence" value="ECO:0007669"/>
    <property type="project" value="UniProtKB-EC"/>
</dbReference>
<keyword evidence="2" id="KW-0436">Ligase</keyword>
<comment type="similarity">
    <text evidence="1">Belongs to the 5-formyltetrahydrofolate cyclo-ligase family.</text>
</comment>
<keyword evidence="1" id="KW-0460">Magnesium</keyword>
<keyword evidence="1" id="KW-0067">ATP-binding</keyword>
<evidence type="ECO:0000313" key="2">
    <source>
        <dbReference type="EMBL" id="MBU5489407.1"/>
    </source>
</evidence>
<dbReference type="EC" id="6.3.3.2" evidence="1"/>
<dbReference type="NCBIfam" id="TIGR02727">
    <property type="entry name" value="MTHFS_bact"/>
    <property type="match status" value="1"/>
</dbReference>
<dbReference type="PANTHER" id="PTHR23407:SF1">
    <property type="entry name" value="5-FORMYLTETRAHYDROFOLATE CYCLO-LIGASE"/>
    <property type="match status" value="1"/>
</dbReference>
<keyword evidence="1" id="KW-0479">Metal-binding</keyword>
<evidence type="ECO:0000313" key="3">
    <source>
        <dbReference type="Proteomes" id="UP000783588"/>
    </source>
</evidence>
<comment type="catalytic activity">
    <reaction evidence="1">
        <text>(6S)-5-formyl-5,6,7,8-tetrahydrofolate + ATP = (6R)-5,10-methenyltetrahydrofolate + ADP + phosphate</text>
        <dbReference type="Rhea" id="RHEA:10488"/>
        <dbReference type="ChEBI" id="CHEBI:30616"/>
        <dbReference type="ChEBI" id="CHEBI:43474"/>
        <dbReference type="ChEBI" id="CHEBI:57455"/>
        <dbReference type="ChEBI" id="CHEBI:57457"/>
        <dbReference type="ChEBI" id="CHEBI:456216"/>
        <dbReference type="EC" id="6.3.3.2"/>
    </reaction>
</comment>
<protein>
    <recommendedName>
        <fullName evidence="1">5-formyltetrahydrofolate cyclo-ligase</fullName>
        <ecNumber evidence="1">6.3.3.2</ecNumber>
    </recommendedName>
</protein>
<sequence>MESRVAEQKKQLRGELLRLRRETPRQQKQAIDRQICQHVINSPEYRQAQTIFAYWSTDEEIDTHAILANARQRGKRVCVPKCLKGHRMIARQICSEADLTEQTFGIPEPGEQCPEIAPEEIDLCLVPALACDASGIRLGYGGGFYDRFLPQTAACRMVLCAQERFLQQVPAEQHDMHCDCVVTENEVMRVYEK</sequence>
<comment type="cofactor">
    <cofactor evidence="1">
        <name>Mg(2+)</name>
        <dbReference type="ChEBI" id="CHEBI:18420"/>
    </cofactor>
</comment>
<dbReference type="Proteomes" id="UP000783588">
    <property type="component" value="Unassembled WGS sequence"/>
</dbReference>
<gene>
    <name evidence="2" type="ORF">KQI75_01990</name>
</gene>
<proteinExistence type="inferred from homology"/>
<accession>A0ABS6ENZ2</accession>